<reference evidence="1" key="1">
    <citation type="submission" date="2021-01" db="EMBL/GenBank/DDBJ databases">
        <title>Whole genome shotgun sequence of Planobispora takensis NBRC 109077.</title>
        <authorList>
            <person name="Komaki H."/>
            <person name="Tamura T."/>
        </authorList>
    </citation>
    <scope>NUCLEOTIDE SEQUENCE</scope>
    <source>
        <strain evidence="1">NBRC 109077</strain>
    </source>
</reference>
<protein>
    <submittedName>
        <fullName evidence="1">Haloacid dehalogenase</fullName>
    </submittedName>
</protein>
<keyword evidence="2" id="KW-1185">Reference proteome</keyword>
<evidence type="ECO:0000313" key="1">
    <source>
        <dbReference type="EMBL" id="GII00955.1"/>
    </source>
</evidence>
<gene>
    <name evidence="1" type="ORF">Pta02_29630</name>
</gene>
<dbReference type="SUPFAM" id="SSF56784">
    <property type="entry name" value="HAD-like"/>
    <property type="match status" value="1"/>
</dbReference>
<organism evidence="1 2">
    <name type="scientific">Planobispora takensis</name>
    <dbReference type="NCBI Taxonomy" id="1367882"/>
    <lineage>
        <taxon>Bacteria</taxon>
        <taxon>Bacillati</taxon>
        <taxon>Actinomycetota</taxon>
        <taxon>Actinomycetes</taxon>
        <taxon>Streptosporangiales</taxon>
        <taxon>Streptosporangiaceae</taxon>
        <taxon>Planobispora</taxon>
    </lineage>
</organism>
<dbReference type="EMBL" id="BOOK01000020">
    <property type="protein sequence ID" value="GII00955.1"/>
    <property type="molecule type" value="Genomic_DNA"/>
</dbReference>
<sequence length="260" mass="27392">MAARVRPVAVLWHPAECLSEVTITRLVLWNVDLTLVDVSIVTRDAYADAFRRVTGRPLVKLTQHNGRPDSEIVFETLAINGIIAEDEHLPKFLDALADAFAARRGRLAGEGRAMPGAGDALRAVSRLTGTVQSVLTGTIKSNAVLKLTAFGLHKHVDFEVGGYGEEVYPKATLLQVAQGRAKAKYGMAFDGGNTVLIGDSVRDVQAAKIAGASVVAVATGRSLPAELHEAGADVVLGDLYNPAEVVAAVARLTPPVGRAG</sequence>
<dbReference type="AlphaFoldDB" id="A0A8J3WT48"/>
<dbReference type="InterPro" id="IPR023214">
    <property type="entry name" value="HAD_sf"/>
</dbReference>
<dbReference type="Gene3D" id="1.10.150.240">
    <property type="entry name" value="Putative phosphatase, domain 2"/>
    <property type="match status" value="1"/>
</dbReference>
<evidence type="ECO:0000313" key="2">
    <source>
        <dbReference type="Proteomes" id="UP000634476"/>
    </source>
</evidence>
<comment type="caution">
    <text evidence="1">The sequence shown here is derived from an EMBL/GenBank/DDBJ whole genome shotgun (WGS) entry which is preliminary data.</text>
</comment>
<dbReference type="InterPro" id="IPR036412">
    <property type="entry name" value="HAD-like_sf"/>
</dbReference>
<dbReference type="InterPro" id="IPR023198">
    <property type="entry name" value="PGP-like_dom2"/>
</dbReference>
<dbReference type="PANTHER" id="PTHR43434">
    <property type="entry name" value="PHOSPHOGLYCOLATE PHOSPHATASE"/>
    <property type="match status" value="1"/>
</dbReference>
<accession>A0A8J3WT48</accession>
<dbReference type="Pfam" id="PF12710">
    <property type="entry name" value="HAD"/>
    <property type="match status" value="1"/>
</dbReference>
<dbReference type="GO" id="GO:0008967">
    <property type="term" value="F:phosphoglycolate phosphatase activity"/>
    <property type="evidence" value="ECO:0007669"/>
    <property type="project" value="TreeGrafter"/>
</dbReference>
<name>A0A8J3WT48_9ACTN</name>
<dbReference type="Proteomes" id="UP000634476">
    <property type="component" value="Unassembled WGS sequence"/>
</dbReference>
<dbReference type="Gene3D" id="3.40.50.1000">
    <property type="entry name" value="HAD superfamily/HAD-like"/>
    <property type="match status" value="1"/>
</dbReference>
<dbReference type="InterPro" id="IPR050155">
    <property type="entry name" value="HAD-like_hydrolase_sf"/>
</dbReference>
<dbReference type="GO" id="GO:0006281">
    <property type="term" value="P:DNA repair"/>
    <property type="evidence" value="ECO:0007669"/>
    <property type="project" value="TreeGrafter"/>
</dbReference>
<dbReference type="PANTHER" id="PTHR43434:SF1">
    <property type="entry name" value="PHOSPHOGLYCOLATE PHOSPHATASE"/>
    <property type="match status" value="1"/>
</dbReference>
<proteinExistence type="predicted"/>